<evidence type="ECO:0000313" key="2">
    <source>
        <dbReference type="Proteomes" id="UP001063698"/>
    </source>
</evidence>
<accession>A0A977KAT0</accession>
<dbReference type="InterPro" id="IPR024524">
    <property type="entry name" value="DUF3800"/>
</dbReference>
<dbReference type="EMBL" id="CP006868">
    <property type="protein sequence ID" value="UXD22227.1"/>
    <property type="molecule type" value="Genomic_DNA"/>
</dbReference>
<proteinExistence type="predicted"/>
<keyword evidence="2" id="KW-1185">Reference proteome</keyword>
<dbReference type="Proteomes" id="UP001063698">
    <property type="component" value="Chromosome"/>
</dbReference>
<dbReference type="AlphaFoldDB" id="A0A977KAT0"/>
<reference evidence="1" key="1">
    <citation type="submission" date="2013-11" db="EMBL/GenBank/DDBJ databases">
        <title>Comparative genomics of Ignicoccus.</title>
        <authorList>
            <person name="Podar M."/>
        </authorList>
    </citation>
    <scope>NUCLEOTIDE SEQUENCE</scope>
    <source>
        <strain evidence="1">DSM 13166</strain>
    </source>
</reference>
<sequence>MLFAAGIDETGNVEENIPITSHESIFAMGALIVPLDIYNDTYKLVSKEYWKELLSQAFQELQLNKSVEDVLKRMRDKKRSDIPFEVKGRFLFNALRDLNVPHDVIEQVFSKVLDVLREHIRLSADTKWTYAFVATNTECLKIRTQYLLIDALQDYLHSRRSDELDIIVKIPELLEFNIIPIAKGYVLSELLKRIVGFVTAHDNSEVILWIDKDAHVLPSSLYAKITALLVSFGEDEITTTSNRVDYSKIITFQLHESQLNPLIQLADLVGYSLRRILIGRWVSQEIKESVKLWFDKLEFNCKLLTYSSDPKLCRKPGSNKIYLNCDSILQ</sequence>
<gene>
    <name evidence="1" type="ORF">IPA_02745</name>
</gene>
<evidence type="ECO:0000313" key="1">
    <source>
        <dbReference type="EMBL" id="UXD22227.1"/>
    </source>
</evidence>
<dbReference type="KEGG" id="ipc:IPA_02745"/>
<dbReference type="Pfam" id="PF12686">
    <property type="entry name" value="DUF3800"/>
    <property type="match status" value="1"/>
</dbReference>
<protein>
    <recommendedName>
        <fullName evidence="3">DUF3800 domain-containing protein</fullName>
    </recommendedName>
</protein>
<name>A0A977KAT0_9CREN</name>
<evidence type="ECO:0008006" key="3">
    <source>
        <dbReference type="Google" id="ProtNLM"/>
    </source>
</evidence>
<organism evidence="1 2">
    <name type="scientific">Ignicoccus pacificus DSM 13166</name>
    <dbReference type="NCBI Taxonomy" id="940294"/>
    <lineage>
        <taxon>Archaea</taxon>
        <taxon>Thermoproteota</taxon>
        <taxon>Thermoprotei</taxon>
        <taxon>Desulfurococcales</taxon>
        <taxon>Desulfurococcaceae</taxon>
        <taxon>Ignicoccus</taxon>
    </lineage>
</organism>